<feature type="region of interest" description="Disordered" evidence="1">
    <location>
        <begin position="526"/>
        <end position="592"/>
    </location>
</feature>
<feature type="region of interest" description="Disordered" evidence="1">
    <location>
        <begin position="613"/>
        <end position="647"/>
    </location>
</feature>
<dbReference type="SUPFAM" id="SSF52402">
    <property type="entry name" value="Adenine nucleotide alpha hydrolases-like"/>
    <property type="match status" value="1"/>
</dbReference>
<feature type="compositionally biased region" description="Basic and acidic residues" evidence="1">
    <location>
        <begin position="92"/>
        <end position="104"/>
    </location>
</feature>
<evidence type="ECO:0000313" key="3">
    <source>
        <dbReference type="EMBL" id="KAF7365268.1"/>
    </source>
</evidence>
<reference evidence="3" key="1">
    <citation type="submission" date="2020-05" db="EMBL/GenBank/DDBJ databases">
        <title>Mycena genomes resolve the evolution of fungal bioluminescence.</title>
        <authorList>
            <person name="Tsai I.J."/>
        </authorList>
    </citation>
    <scope>NUCLEOTIDE SEQUENCE</scope>
    <source>
        <strain evidence="3">CCC161011</strain>
    </source>
</reference>
<dbReference type="AlphaFoldDB" id="A0A8H6YQ97"/>
<evidence type="ECO:0000259" key="2">
    <source>
        <dbReference type="Pfam" id="PF00582"/>
    </source>
</evidence>
<dbReference type="InterPro" id="IPR006016">
    <property type="entry name" value="UspA"/>
</dbReference>
<feature type="region of interest" description="Disordered" evidence="1">
    <location>
        <begin position="224"/>
        <end position="252"/>
    </location>
</feature>
<gene>
    <name evidence="3" type="ORF">MVEN_00398600</name>
</gene>
<dbReference type="Pfam" id="PF00582">
    <property type="entry name" value="Usp"/>
    <property type="match status" value="1"/>
</dbReference>
<dbReference type="PANTHER" id="PTHR46100:SF4">
    <property type="entry name" value="USPA DOMAIN-CONTAINING PROTEIN"/>
    <property type="match status" value="1"/>
</dbReference>
<feature type="compositionally biased region" description="Polar residues" evidence="1">
    <location>
        <begin position="158"/>
        <end position="168"/>
    </location>
</feature>
<feature type="compositionally biased region" description="Acidic residues" evidence="1">
    <location>
        <begin position="549"/>
        <end position="558"/>
    </location>
</feature>
<proteinExistence type="predicted"/>
<feature type="compositionally biased region" description="Basic and acidic residues" evidence="1">
    <location>
        <begin position="526"/>
        <end position="548"/>
    </location>
</feature>
<dbReference type="PANTHER" id="PTHR46100">
    <property type="entry name" value="IMP2'P"/>
    <property type="match status" value="1"/>
</dbReference>
<organism evidence="3 4">
    <name type="scientific">Mycena venus</name>
    <dbReference type="NCBI Taxonomy" id="2733690"/>
    <lineage>
        <taxon>Eukaryota</taxon>
        <taxon>Fungi</taxon>
        <taxon>Dikarya</taxon>
        <taxon>Basidiomycota</taxon>
        <taxon>Agaricomycotina</taxon>
        <taxon>Agaricomycetes</taxon>
        <taxon>Agaricomycetidae</taxon>
        <taxon>Agaricales</taxon>
        <taxon>Marasmiineae</taxon>
        <taxon>Mycenaceae</taxon>
        <taxon>Mycena</taxon>
    </lineage>
</organism>
<sequence>MSSPPPSPNVSRKRRSMPAELTALQQLDKQASQLIINALERTNSAQPPTPKPELGHSKGSFSKMSFSSMMGNLSMGGLSSLSLTRTTTNNSQDKERGRSLDFGKRTRSSSHVPPASEDPSRSRSRARSQSPFSFRRFRQQRDPSPTPQALPLTHSDIDLSNSSDTSLVRPSRTAFTDDGEDSDNDAIGTAETDDEEDWSGDEGLNLFDPVTERNTEHNSIVAPVAPQDLDGGCRPTRGTRRPRRRKSTKHHEPLALHTSRPIFQRDRCTITITQGDPDAAATKGKHKRYIVASDLSEESRYAVEWGIGTVIRDGDEMMIVNIMENEAKVDPPIPNAADRAGKLRSQQERQGLAYILCRQATGLLQRTKLNVTVVCQAWHAKNARHMLLVRIVLCASICGDGNSFRFPRVFLDIGHRLTTAPSVWIVLIRLDPDTSTDIVDYHEPQMLIVGSRGLGQLKGILLGSTSHYLIEKCSVPVMVARRRLKRPPRRSAHLATHRAHVSLAEAGIDRVAPKVDADVQVMREELQREDDRRDAGVEAAVEARKAVEEENEDDEDEHEHEHEQAEGGDEGGAGGEGCGITTVPTKRKKKPPACDACKARRVLCHPQPEGVPCPRCKTTPVQRGRPRKATEEEVVSPSASEGQHASTSGYNDYNSIVAVRPRFEPPTLELPPELVQHLIECLDHFPGYRFPLFDAVKLKAALASVSWQLDLLPPQVRVLASCVCALSASISYDPAIIGPSDIKSFTDSAVFFPGADLRTYGMRRAPMCRALYERAFTLACETRIHIDVSEDNATSCFFLDVLERPNTTSSRPWAIAYISQARILAGCRDETPVRRGVWSGFIMAEALAAMSRRMPVLFTHNDQLLMCGGEKPSLEQLFQSLQGLFQASKKVSSIVFTAVMPYMYHVTVLGRDLYDKITGDYARRQPIAEAAVIQFLSSLSILQSILALVLTQLELPSDPQLLFFDFPGKDPVVRREEENLRSCAFAMTIGFTCLVLALHKEIEHRVSTDPPTLQNRWLQERTGVLQRQVHEMASLAVGDVARSLQLLPSLPHLAHLEWGSIHDWVEFCLAEVAATVTIEPTRAKFFETFITALKLFGYSYDIPRSNELIERMEACLAHHNNLNGSSLSSESTALSQLFPFDNNWTGMFGIDQLTAYDSDPTLVHGFL</sequence>
<feature type="compositionally biased region" description="Low complexity" evidence="1">
    <location>
        <begin position="57"/>
        <end position="91"/>
    </location>
</feature>
<dbReference type="Gene3D" id="3.40.50.620">
    <property type="entry name" value="HUPs"/>
    <property type="match status" value="2"/>
</dbReference>
<dbReference type="InterPro" id="IPR006015">
    <property type="entry name" value="Universal_stress_UspA"/>
</dbReference>
<protein>
    <submittedName>
        <fullName evidence="3">Usp domain-containing protein</fullName>
    </submittedName>
</protein>
<keyword evidence="4" id="KW-1185">Reference proteome</keyword>
<comment type="caution">
    <text evidence="3">The sequence shown here is derived from an EMBL/GenBank/DDBJ whole genome shotgun (WGS) entry which is preliminary data.</text>
</comment>
<accession>A0A8H6YQ97</accession>
<feature type="compositionally biased region" description="Basic residues" evidence="1">
    <location>
        <begin position="237"/>
        <end position="249"/>
    </location>
</feature>
<dbReference type="InterPro" id="IPR014729">
    <property type="entry name" value="Rossmann-like_a/b/a_fold"/>
</dbReference>
<feature type="compositionally biased region" description="Polar residues" evidence="1">
    <location>
        <begin position="32"/>
        <end position="46"/>
    </location>
</feature>
<evidence type="ECO:0000256" key="1">
    <source>
        <dbReference type="SAM" id="MobiDB-lite"/>
    </source>
</evidence>
<name>A0A8H6YQ97_9AGAR</name>
<dbReference type="CDD" id="cd23659">
    <property type="entry name" value="USP_At3g01520-like"/>
    <property type="match status" value="1"/>
</dbReference>
<feature type="domain" description="UspA" evidence="2">
    <location>
        <begin position="432"/>
        <end position="481"/>
    </location>
</feature>
<feature type="region of interest" description="Disordered" evidence="1">
    <location>
        <begin position="32"/>
        <end position="201"/>
    </location>
</feature>
<dbReference type="OrthoDB" id="2861608at2759"/>
<feature type="compositionally biased region" description="Polar residues" evidence="1">
    <location>
        <begin position="637"/>
        <end position="647"/>
    </location>
</feature>
<evidence type="ECO:0000313" key="4">
    <source>
        <dbReference type="Proteomes" id="UP000620124"/>
    </source>
</evidence>
<dbReference type="PRINTS" id="PR01438">
    <property type="entry name" value="UNVRSLSTRESS"/>
</dbReference>
<dbReference type="EMBL" id="JACAZI010000003">
    <property type="protein sequence ID" value="KAF7365268.1"/>
    <property type="molecule type" value="Genomic_DNA"/>
</dbReference>
<dbReference type="Proteomes" id="UP000620124">
    <property type="component" value="Unassembled WGS sequence"/>
</dbReference>
<feature type="compositionally biased region" description="Acidic residues" evidence="1">
    <location>
        <begin position="191"/>
        <end position="200"/>
    </location>
</feature>